<feature type="transmembrane region" description="Helical" evidence="11">
    <location>
        <begin position="216"/>
        <end position="234"/>
    </location>
</feature>
<dbReference type="Proteomes" id="UP000721844">
    <property type="component" value="Unassembled WGS sequence"/>
</dbReference>
<feature type="transmembrane region" description="Helical" evidence="11">
    <location>
        <begin position="96"/>
        <end position="120"/>
    </location>
</feature>
<feature type="transmembrane region" description="Helical" evidence="11">
    <location>
        <begin position="55"/>
        <end position="84"/>
    </location>
</feature>
<feature type="transmembrane region" description="Helical" evidence="11">
    <location>
        <begin position="246"/>
        <end position="264"/>
    </location>
</feature>
<evidence type="ECO:0000256" key="1">
    <source>
        <dbReference type="ARBA" id="ARBA00004651"/>
    </source>
</evidence>
<reference evidence="12 13" key="1">
    <citation type="journal article" date="2021" name="Microorganisms">
        <title>Acidisoma silvae sp. nov. and Acidisomacellulosilytica sp. nov., Two Acidophilic Bacteria Isolated from Decaying Wood, Hydrolyzing Cellulose and Producing Poly-3-hydroxybutyrate.</title>
        <authorList>
            <person name="Mieszkin S."/>
            <person name="Pouder E."/>
            <person name="Uroz S."/>
            <person name="Simon-Colin C."/>
            <person name="Alain K."/>
        </authorList>
    </citation>
    <scope>NUCLEOTIDE SEQUENCE [LARGE SCALE GENOMIC DNA]</scope>
    <source>
        <strain evidence="12 13">HW T5.17</strain>
    </source>
</reference>
<feature type="transmembrane region" description="Helical" evidence="11">
    <location>
        <begin position="169"/>
        <end position="195"/>
    </location>
</feature>
<dbReference type="Pfam" id="PF02653">
    <property type="entry name" value="BPD_transp_2"/>
    <property type="match status" value="1"/>
</dbReference>
<feature type="transmembrane region" description="Helical" evidence="11">
    <location>
        <begin position="127"/>
        <end position="149"/>
    </location>
</feature>
<evidence type="ECO:0000256" key="5">
    <source>
        <dbReference type="ARBA" id="ARBA00022519"/>
    </source>
</evidence>
<evidence type="ECO:0000256" key="3">
    <source>
        <dbReference type="ARBA" id="ARBA00022448"/>
    </source>
</evidence>
<dbReference type="CDD" id="cd06579">
    <property type="entry name" value="TM_PBP1_transp_AraH_like"/>
    <property type="match status" value="1"/>
</dbReference>
<gene>
    <name evidence="12" type="ORF">ACELLULO517_25010</name>
</gene>
<accession>A0A964E6J6</accession>
<sequence length="329" mass="33881">MAASPASLRLVRAAGGRELTLLAGCLLTVLVFSLASPYFLLAANLATIMRNSVELLIIGLGMTFVLAIGGIDVSVGLVMGLGAIGVGQALLAGLPLWLVVLIGPLCGTLIGAITGSVIVFGRIPAIVATIGLLGIYRTAIYALLGGSWLSGLPTGLTTLVRMTPAGVPLPVIVILLLYLLAYLLLRWTPFGLHILAVGQDEARARLAGVAVRRVRFLAYLASGCLCGIAAVSYVGTYRNVEMTTGASMSLDAIAAVVLGGTSILGGRASLLGTLLGVVLLRMLVNGFTLIGVPSLWQSVVTGVLLLAALIAENLVSGQIPWHRLRRGAA</sequence>
<evidence type="ECO:0000313" key="12">
    <source>
        <dbReference type="EMBL" id="MCB8883532.1"/>
    </source>
</evidence>
<feature type="transmembrane region" description="Helical" evidence="11">
    <location>
        <begin position="20"/>
        <end position="43"/>
    </location>
</feature>
<keyword evidence="13" id="KW-1185">Reference proteome</keyword>
<feature type="transmembrane region" description="Helical" evidence="11">
    <location>
        <begin position="271"/>
        <end position="290"/>
    </location>
</feature>
<dbReference type="RefSeq" id="WP_227310189.1">
    <property type="nucleotide sequence ID" value="NZ_JAESVA010000014.1"/>
</dbReference>
<comment type="subcellular location">
    <subcellularLocation>
        <location evidence="1">Cell membrane</location>
        <topology evidence="1">Multi-pass membrane protein</topology>
    </subcellularLocation>
</comment>
<evidence type="ECO:0000256" key="9">
    <source>
        <dbReference type="ARBA" id="ARBA00025439"/>
    </source>
</evidence>
<evidence type="ECO:0000256" key="11">
    <source>
        <dbReference type="SAM" id="Phobius"/>
    </source>
</evidence>
<dbReference type="PANTHER" id="PTHR32196:SF29">
    <property type="entry name" value="AUTOINDUCER 2 IMPORT SYSTEM PERMEASE PROTEIN LSRC"/>
    <property type="match status" value="1"/>
</dbReference>
<keyword evidence="5" id="KW-0997">Cell inner membrane</keyword>
<organism evidence="12 13">
    <name type="scientific">Acidisoma cellulosilyticum</name>
    <dbReference type="NCBI Taxonomy" id="2802395"/>
    <lineage>
        <taxon>Bacteria</taxon>
        <taxon>Pseudomonadati</taxon>
        <taxon>Pseudomonadota</taxon>
        <taxon>Alphaproteobacteria</taxon>
        <taxon>Acetobacterales</taxon>
        <taxon>Acidocellaceae</taxon>
        <taxon>Acidisoma</taxon>
    </lineage>
</organism>
<evidence type="ECO:0000256" key="6">
    <source>
        <dbReference type="ARBA" id="ARBA00022692"/>
    </source>
</evidence>
<keyword evidence="6 11" id="KW-0812">Transmembrane</keyword>
<keyword evidence="7 11" id="KW-1133">Transmembrane helix</keyword>
<dbReference type="EMBL" id="JAESVA010000014">
    <property type="protein sequence ID" value="MCB8883532.1"/>
    <property type="molecule type" value="Genomic_DNA"/>
</dbReference>
<dbReference type="InterPro" id="IPR001851">
    <property type="entry name" value="ABC_transp_permease"/>
</dbReference>
<feature type="transmembrane region" description="Helical" evidence="11">
    <location>
        <begin position="296"/>
        <end position="315"/>
    </location>
</feature>
<comment type="subunit">
    <text evidence="2">The complex is composed of two ATP-binding proteins (LsrA), two transmembrane proteins (LsrC and LsrD) and a solute-binding protein (LsrB).</text>
</comment>
<dbReference type="GO" id="GO:0022857">
    <property type="term" value="F:transmembrane transporter activity"/>
    <property type="evidence" value="ECO:0007669"/>
    <property type="project" value="InterPro"/>
</dbReference>
<proteinExistence type="predicted"/>
<dbReference type="PANTHER" id="PTHR32196">
    <property type="entry name" value="ABC TRANSPORTER PERMEASE PROTEIN YPHD-RELATED-RELATED"/>
    <property type="match status" value="1"/>
</dbReference>
<evidence type="ECO:0000313" key="13">
    <source>
        <dbReference type="Proteomes" id="UP000721844"/>
    </source>
</evidence>
<dbReference type="AlphaFoldDB" id="A0A964E6J6"/>
<dbReference type="GO" id="GO:0005886">
    <property type="term" value="C:plasma membrane"/>
    <property type="evidence" value="ECO:0007669"/>
    <property type="project" value="UniProtKB-SubCell"/>
</dbReference>
<protein>
    <recommendedName>
        <fullName evidence="10">Autoinducer 2 import system permease protein LsrC</fullName>
    </recommendedName>
</protein>
<comment type="caution">
    <text evidence="12">The sequence shown here is derived from an EMBL/GenBank/DDBJ whole genome shotgun (WGS) entry which is preliminary data.</text>
</comment>
<evidence type="ECO:0000256" key="10">
    <source>
        <dbReference type="ARBA" id="ARBA00039382"/>
    </source>
</evidence>
<evidence type="ECO:0000256" key="4">
    <source>
        <dbReference type="ARBA" id="ARBA00022475"/>
    </source>
</evidence>
<keyword evidence="8 11" id="KW-0472">Membrane</keyword>
<keyword evidence="4" id="KW-1003">Cell membrane</keyword>
<evidence type="ECO:0000256" key="7">
    <source>
        <dbReference type="ARBA" id="ARBA00022989"/>
    </source>
</evidence>
<comment type="function">
    <text evidence="9">Part of the ABC transporter complex LsrABCD involved in autoinducer 2 (AI-2) import. Probably responsible for the translocation of the substrate across the membrane.</text>
</comment>
<keyword evidence="3" id="KW-0813">Transport</keyword>
<evidence type="ECO:0000256" key="8">
    <source>
        <dbReference type="ARBA" id="ARBA00023136"/>
    </source>
</evidence>
<evidence type="ECO:0000256" key="2">
    <source>
        <dbReference type="ARBA" id="ARBA00011262"/>
    </source>
</evidence>
<name>A0A964E6J6_9PROT</name>